<feature type="transmembrane region" description="Helical" evidence="7">
    <location>
        <begin position="268"/>
        <end position="291"/>
    </location>
</feature>
<dbReference type="InterPro" id="IPR020846">
    <property type="entry name" value="MFS_dom"/>
</dbReference>
<dbReference type="PROSITE" id="PS50850">
    <property type="entry name" value="MFS"/>
    <property type="match status" value="1"/>
</dbReference>
<keyword evidence="3" id="KW-1003">Cell membrane</keyword>
<evidence type="ECO:0000313" key="10">
    <source>
        <dbReference type="EMBL" id="WLF44493.1"/>
    </source>
</evidence>
<dbReference type="InterPro" id="IPR050171">
    <property type="entry name" value="MFS_Transporters"/>
</dbReference>
<feature type="domain" description="Major facilitator superfamily (MFS) profile" evidence="8">
    <location>
        <begin position="15"/>
        <end position="389"/>
    </location>
</feature>
<dbReference type="AlphaFoldDB" id="A0AAX3Y5G4"/>
<evidence type="ECO:0000256" key="7">
    <source>
        <dbReference type="SAM" id="Phobius"/>
    </source>
</evidence>
<gene>
    <name evidence="9" type="ORF">O4328_41150</name>
    <name evidence="10" type="ORF">Q5707_21295</name>
</gene>
<feature type="transmembrane region" description="Helical" evidence="7">
    <location>
        <begin position="81"/>
        <end position="99"/>
    </location>
</feature>
<evidence type="ECO:0000259" key="8">
    <source>
        <dbReference type="PROSITE" id="PS50850"/>
    </source>
</evidence>
<keyword evidence="2" id="KW-0813">Transport</keyword>
<evidence type="ECO:0000313" key="11">
    <source>
        <dbReference type="Proteomes" id="UP001066327"/>
    </source>
</evidence>
<dbReference type="Proteomes" id="UP001231166">
    <property type="component" value="Chromosome"/>
</dbReference>
<keyword evidence="6 7" id="KW-0472">Membrane</keyword>
<evidence type="ECO:0000313" key="12">
    <source>
        <dbReference type="Proteomes" id="UP001231166"/>
    </source>
</evidence>
<dbReference type="Gene3D" id="1.20.1250.20">
    <property type="entry name" value="MFS general substrate transporter like domains"/>
    <property type="match status" value="1"/>
</dbReference>
<feature type="transmembrane region" description="Helical" evidence="7">
    <location>
        <begin position="162"/>
        <end position="185"/>
    </location>
</feature>
<evidence type="ECO:0000256" key="6">
    <source>
        <dbReference type="ARBA" id="ARBA00023136"/>
    </source>
</evidence>
<dbReference type="PRINTS" id="PR01035">
    <property type="entry name" value="TCRTETA"/>
</dbReference>
<accession>A0AAX3Y5G4</accession>
<comment type="subcellular location">
    <subcellularLocation>
        <location evidence="1">Cell membrane</location>
        <topology evidence="1">Multi-pass membrane protein</topology>
    </subcellularLocation>
</comment>
<reference evidence="10" key="2">
    <citation type="submission" date="2023-07" db="EMBL/GenBank/DDBJ databases">
        <title>Genomic analysis of Rhodococcus opacus VOC-14 with glycol ethers degradation activity.</title>
        <authorList>
            <person name="Narkevich D.A."/>
            <person name="Hlushen A.M."/>
            <person name="Akhremchuk A.E."/>
            <person name="Sikolenko M.A."/>
            <person name="Valentovich L.N."/>
        </authorList>
    </citation>
    <scope>NUCLEOTIDE SEQUENCE</scope>
    <source>
        <strain evidence="10">VOC-14</strain>
    </source>
</reference>
<dbReference type="Proteomes" id="UP001066327">
    <property type="component" value="Unassembled WGS sequence"/>
</dbReference>
<sequence>MTGSPADSPAPSRWQMWPLYAAGFTTAFGAHGIAANLGTETGDLAGSLLYLGLLLALYDGAEVILKPIFGSIADRIGARPVLLGGLVAFAVASAVFVVADAPGWLWLARLGQGAAASAFSPAASALVARLNPKAKQGKAFGSYGSYKSIGYALGPLLGGLTLLFAVMAVLASAVAVWAACAVPAVPPLRTRQTLVDLGRRLADGTFLRPTAALAAATAALSVGVGFLPVSGAAAGLGPVATGAAVSVLAVCAALVQPRAGRALDTGRIRAGTGIAAGLLIAGIGLGCAMVPGAAGVLLAAVGIGVGTGMITPLAFASLARSTPEERMGQTMGAAELGRELGDAGGPLLVAGVAAAATLTAGFAVLAVLVAAAPAVLTRRSPAAASTADR</sequence>
<protein>
    <submittedName>
        <fullName evidence="10">MFS transporter</fullName>
    </submittedName>
</protein>
<organism evidence="10 12">
    <name type="scientific">Rhodococcus opacus</name>
    <name type="common">Nocardia opaca</name>
    <dbReference type="NCBI Taxonomy" id="37919"/>
    <lineage>
        <taxon>Bacteria</taxon>
        <taxon>Bacillati</taxon>
        <taxon>Actinomycetota</taxon>
        <taxon>Actinomycetes</taxon>
        <taxon>Mycobacteriales</taxon>
        <taxon>Nocardiaceae</taxon>
        <taxon>Rhodococcus</taxon>
    </lineage>
</organism>
<dbReference type="GO" id="GO:0022857">
    <property type="term" value="F:transmembrane transporter activity"/>
    <property type="evidence" value="ECO:0007669"/>
    <property type="project" value="InterPro"/>
</dbReference>
<feature type="transmembrane region" description="Helical" evidence="7">
    <location>
        <begin position="49"/>
        <end position="69"/>
    </location>
</feature>
<keyword evidence="4 7" id="KW-0812">Transmembrane</keyword>
<dbReference type="RefSeq" id="WP_269592719.1">
    <property type="nucleotide sequence ID" value="NZ_CP130953.1"/>
</dbReference>
<evidence type="ECO:0000256" key="1">
    <source>
        <dbReference type="ARBA" id="ARBA00004651"/>
    </source>
</evidence>
<feature type="transmembrane region" description="Helical" evidence="7">
    <location>
        <begin position="206"/>
        <end position="227"/>
    </location>
</feature>
<dbReference type="PANTHER" id="PTHR23517">
    <property type="entry name" value="RESISTANCE PROTEIN MDTM, PUTATIVE-RELATED-RELATED"/>
    <property type="match status" value="1"/>
</dbReference>
<evidence type="ECO:0000256" key="2">
    <source>
        <dbReference type="ARBA" id="ARBA00022448"/>
    </source>
</evidence>
<evidence type="ECO:0000256" key="4">
    <source>
        <dbReference type="ARBA" id="ARBA00022692"/>
    </source>
</evidence>
<dbReference type="InterPro" id="IPR036259">
    <property type="entry name" value="MFS_trans_sf"/>
</dbReference>
<feature type="transmembrane region" description="Helical" evidence="7">
    <location>
        <begin position="17"/>
        <end position="37"/>
    </location>
</feature>
<name>A0AAX3Y5G4_RHOOP</name>
<keyword evidence="5 7" id="KW-1133">Transmembrane helix</keyword>
<dbReference type="EMBL" id="CP130953">
    <property type="protein sequence ID" value="WLF44493.1"/>
    <property type="molecule type" value="Genomic_DNA"/>
</dbReference>
<evidence type="ECO:0000256" key="3">
    <source>
        <dbReference type="ARBA" id="ARBA00022475"/>
    </source>
</evidence>
<feature type="transmembrane region" description="Helical" evidence="7">
    <location>
        <begin position="347"/>
        <end position="372"/>
    </location>
</feature>
<dbReference type="EMBL" id="JAPWIS010000039">
    <property type="protein sequence ID" value="MCZ4589968.1"/>
    <property type="molecule type" value="Genomic_DNA"/>
</dbReference>
<dbReference type="InterPro" id="IPR001958">
    <property type="entry name" value="Tet-R_TetA/multi-R_MdtG-like"/>
</dbReference>
<evidence type="ECO:0000313" key="9">
    <source>
        <dbReference type="EMBL" id="MCZ4589968.1"/>
    </source>
</evidence>
<dbReference type="InterPro" id="IPR011701">
    <property type="entry name" value="MFS"/>
</dbReference>
<dbReference type="GO" id="GO:0005886">
    <property type="term" value="C:plasma membrane"/>
    <property type="evidence" value="ECO:0007669"/>
    <property type="project" value="UniProtKB-SubCell"/>
</dbReference>
<dbReference type="SUPFAM" id="SSF103473">
    <property type="entry name" value="MFS general substrate transporter"/>
    <property type="match status" value="1"/>
</dbReference>
<dbReference type="Pfam" id="PF07690">
    <property type="entry name" value="MFS_1"/>
    <property type="match status" value="1"/>
</dbReference>
<reference evidence="9" key="1">
    <citation type="submission" date="2022-12" db="EMBL/GenBank/DDBJ databases">
        <authorList>
            <person name="Krivoruchko A.V."/>
            <person name="Elkin A."/>
        </authorList>
    </citation>
    <scope>NUCLEOTIDE SEQUENCE</scope>
    <source>
        <strain evidence="9">IEGM 249</strain>
    </source>
</reference>
<keyword evidence="11" id="KW-1185">Reference proteome</keyword>
<evidence type="ECO:0000256" key="5">
    <source>
        <dbReference type="ARBA" id="ARBA00022989"/>
    </source>
</evidence>
<feature type="transmembrane region" description="Helical" evidence="7">
    <location>
        <begin position="233"/>
        <end position="256"/>
    </location>
</feature>
<proteinExistence type="predicted"/>